<dbReference type="GO" id="GO:0004674">
    <property type="term" value="F:protein serine/threonine kinase activity"/>
    <property type="evidence" value="ECO:0007669"/>
    <property type="project" value="TreeGrafter"/>
</dbReference>
<sequence length="449" mass="50100">MAPEVITAENMDTSYDFKVDIWSLGISAIEMAEGHPPMFDMLPMRVLFMIPNMDPPQLKDTHWSSEFRDFLNLCLQKNPEFRPSAKLLLQHPFIKNSAQDPGVAVALIARAKNARAEANRAREQERARLRRELGALHLNEDDLYDEYDDDETIYPEGQLMSPTAGAVQLAAQSPNALDGGSFEVDTGTIRPRSSLAAGNSENKTESSSVSGLGDQNHGSSIVYVPREPPAHQIERDNTDQFLASQRSWNEVTSSQPIVFTAPSEQKPIFKTVRMCRLGVQINCAEYFGETLLFGTNQGLYAFDTTIADAKMIPLSPRQYSQINYIQEFGIIVSRSGKYNVVETKILVMRWVPFPFKKFMLERDIAISFRPKSLDIIETAPNENILYVGSSRDINEPDGGNGVFISVDMQTGEIGSVRTKFGVHGSETNFHFGPCVKSLAISNKLVLCFQ</sequence>
<dbReference type="PANTHER" id="PTHR48012:SF2">
    <property type="entry name" value="STERILE20-LIKE KINASE, ISOFORM B"/>
    <property type="match status" value="1"/>
</dbReference>
<dbReference type="InterPro" id="IPR050629">
    <property type="entry name" value="STE20/SPS1-PAK"/>
</dbReference>
<dbReference type="GO" id="GO:0005524">
    <property type="term" value="F:ATP binding"/>
    <property type="evidence" value="ECO:0007669"/>
    <property type="project" value="UniProtKB-KW"/>
</dbReference>
<keyword evidence="6" id="KW-1185">Reference proteome</keyword>
<dbReference type="InterPro" id="IPR011009">
    <property type="entry name" value="Kinase-like_dom_sf"/>
</dbReference>
<evidence type="ECO:0000256" key="2">
    <source>
        <dbReference type="ARBA" id="ARBA00022840"/>
    </source>
</evidence>
<accession>A0AAD5T8B2</accession>
<proteinExistence type="predicted"/>
<dbReference type="SUPFAM" id="SSF56112">
    <property type="entry name" value="Protein kinase-like (PK-like)"/>
    <property type="match status" value="1"/>
</dbReference>
<dbReference type="PROSITE" id="PS50011">
    <property type="entry name" value="PROTEIN_KINASE_DOM"/>
    <property type="match status" value="1"/>
</dbReference>
<protein>
    <recommendedName>
        <fullName evidence="4">Protein kinase domain-containing protein</fullName>
    </recommendedName>
</protein>
<organism evidence="5 6">
    <name type="scientific">Physocladia obscura</name>
    <dbReference type="NCBI Taxonomy" id="109957"/>
    <lineage>
        <taxon>Eukaryota</taxon>
        <taxon>Fungi</taxon>
        <taxon>Fungi incertae sedis</taxon>
        <taxon>Chytridiomycota</taxon>
        <taxon>Chytridiomycota incertae sedis</taxon>
        <taxon>Chytridiomycetes</taxon>
        <taxon>Chytridiales</taxon>
        <taxon>Chytriomycetaceae</taxon>
        <taxon>Physocladia</taxon>
    </lineage>
</organism>
<dbReference type="Proteomes" id="UP001211907">
    <property type="component" value="Unassembled WGS sequence"/>
</dbReference>
<feature type="non-terminal residue" evidence="5">
    <location>
        <position position="1"/>
    </location>
</feature>
<dbReference type="PANTHER" id="PTHR48012">
    <property type="entry name" value="STERILE20-LIKE KINASE, ISOFORM B-RELATED"/>
    <property type="match status" value="1"/>
</dbReference>
<dbReference type="GO" id="GO:0005737">
    <property type="term" value="C:cytoplasm"/>
    <property type="evidence" value="ECO:0007669"/>
    <property type="project" value="TreeGrafter"/>
</dbReference>
<evidence type="ECO:0000313" key="6">
    <source>
        <dbReference type="Proteomes" id="UP001211907"/>
    </source>
</evidence>
<keyword evidence="1" id="KW-0547">Nucleotide-binding</keyword>
<gene>
    <name evidence="5" type="ORF">HK100_001674</name>
</gene>
<evidence type="ECO:0000259" key="4">
    <source>
        <dbReference type="PROSITE" id="PS50011"/>
    </source>
</evidence>
<dbReference type="InterPro" id="IPR000719">
    <property type="entry name" value="Prot_kinase_dom"/>
</dbReference>
<keyword evidence="2" id="KW-0067">ATP-binding</keyword>
<name>A0AAD5T8B2_9FUNG</name>
<dbReference type="EMBL" id="JADGJH010000137">
    <property type="protein sequence ID" value="KAJ3136531.1"/>
    <property type="molecule type" value="Genomic_DNA"/>
</dbReference>
<dbReference type="AlphaFoldDB" id="A0AAD5T8B2"/>
<evidence type="ECO:0000313" key="5">
    <source>
        <dbReference type="EMBL" id="KAJ3136531.1"/>
    </source>
</evidence>
<dbReference type="Gene3D" id="1.10.510.10">
    <property type="entry name" value="Transferase(Phosphotransferase) domain 1"/>
    <property type="match status" value="1"/>
</dbReference>
<feature type="compositionally biased region" description="Polar residues" evidence="3">
    <location>
        <begin position="196"/>
        <end position="210"/>
    </location>
</feature>
<dbReference type="Pfam" id="PF00069">
    <property type="entry name" value="Pkinase"/>
    <property type="match status" value="1"/>
</dbReference>
<feature type="region of interest" description="Disordered" evidence="3">
    <location>
        <begin position="177"/>
        <end position="223"/>
    </location>
</feature>
<evidence type="ECO:0000256" key="3">
    <source>
        <dbReference type="SAM" id="MobiDB-lite"/>
    </source>
</evidence>
<comment type="caution">
    <text evidence="5">The sequence shown here is derived from an EMBL/GenBank/DDBJ whole genome shotgun (WGS) entry which is preliminary data.</text>
</comment>
<reference evidence="5" key="1">
    <citation type="submission" date="2020-05" db="EMBL/GenBank/DDBJ databases">
        <title>Phylogenomic resolution of chytrid fungi.</title>
        <authorList>
            <person name="Stajich J.E."/>
            <person name="Amses K."/>
            <person name="Simmons R."/>
            <person name="Seto K."/>
            <person name="Myers J."/>
            <person name="Bonds A."/>
            <person name="Quandt C.A."/>
            <person name="Barry K."/>
            <person name="Liu P."/>
            <person name="Grigoriev I."/>
            <person name="Longcore J.E."/>
            <person name="James T.Y."/>
        </authorList>
    </citation>
    <scope>NUCLEOTIDE SEQUENCE</scope>
    <source>
        <strain evidence="5">JEL0513</strain>
    </source>
</reference>
<feature type="domain" description="Protein kinase" evidence="4">
    <location>
        <begin position="1"/>
        <end position="94"/>
    </location>
</feature>
<evidence type="ECO:0000256" key="1">
    <source>
        <dbReference type="ARBA" id="ARBA00022741"/>
    </source>
</evidence>